<keyword evidence="1" id="KW-0732">Signal</keyword>
<protein>
    <submittedName>
        <fullName evidence="3">DUF1566 domain-containing protein</fullName>
    </submittedName>
</protein>
<dbReference type="PANTHER" id="PTHR35812">
    <property type="entry name" value="LIPOPROTEIN"/>
    <property type="match status" value="1"/>
</dbReference>
<dbReference type="Pfam" id="PF07603">
    <property type="entry name" value="Lcl_C"/>
    <property type="match status" value="1"/>
</dbReference>
<organism evidence="3">
    <name type="scientific">bacterium 19PA01SH03</name>
    <dbReference type="NCBI Taxonomy" id="2920705"/>
    <lineage>
        <taxon>Bacteria</taxon>
    </lineage>
</organism>
<evidence type="ECO:0000256" key="1">
    <source>
        <dbReference type="SAM" id="SignalP"/>
    </source>
</evidence>
<proteinExistence type="predicted"/>
<dbReference type="InterPro" id="IPR011460">
    <property type="entry name" value="Lcl_C"/>
</dbReference>
<accession>A0AAU6SQN1</accession>
<feature type="chain" id="PRO_5043391674" evidence="1">
    <location>
        <begin position="20"/>
        <end position="186"/>
    </location>
</feature>
<dbReference type="EMBL" id="CP095338">
    <property type="protein sequence ID" value="XAG22278.1"/>
    <property type="molecule type" value="Genomic_DNA"/>
</dbReference>
<name>A0AAU6SQN1_UNCXX</name>
<dbReference type="AlphaFoldDB" id="A0AAU6SQN1"/>
<sequence>MKNMFIAVSLLLISLTALAQQQCLHSMALSAPNTRFDYSKQGIVTDKLTGLTWMRCAVGQHWDANLDRCLGEATLENWQSALQTAQAVDDPHANHPLYQFAGKQAWRMPNIKELVSLTEMACYSPSMNDRVWGSAYDVEPGDLAGYIWSNTPSTQEASALSFDSVNGEVIHHSHNFAFSILMVTDQ</sequence>
<evidence type="ECO:0000313" key="3">
    <source>
        <dbReference type="EMBL" id="XAG22278.1"/>
    </source>
</evidence>
<dbReference type="PANTHER" id="PTHR35812:SF1">
    <property type="entry name" value="LIPOPROTEIN"/>
    <property type="match status" value="1"/>
</dbReference>
<feature type="signal peptide" evidence="1">
    <location>
        <begin position="1"/>
        <end position="19"/>
    </location>
</feature>
<reference evidence="3" key="1">
    <citation type="submission" date="2022-03" db="EMBL/GenBank/DDBJ databases">
        <title>Sea Food Isolates.</title>
        <authorList>
            <person name="Li c."/>
        </authorList>
    </citation>
    <scope>NUCLEOTIDE SEQUENCE</scope>
    <source>
        <strain evidence="3">19PA01SH03</strain>
    </source>
</reference>
<gene>
    <name evidence="3" type="ORF">MRN70_05590</name>
</gene>
<feature type="domain" description="Lcl C-terminal" evidence="2">
    <location>
        <begin position="42"/>
        <end position="183"/>
    </location>
</feature>
<evidence type="ECO:0000259" key="2">
    <source>
        <dbReference type="Pfam" id="PF07603"/>
    </source>
</evidence>